<keyword evidence="8" id="KW-1185">Reference proteome</keyword>
<evidence type="ECO:0000256" key="1">
    <source>
        <dbReference type="ARBA" id="ARBA00001947"/>
    </source>
</evidence>
<dbReference type="InterPro" id="IPR018165">
    <property type="entry name" value="Ala-tRNA-synth_IIc_core"/>
</dbReference>
<dbReference type="HOGENOM" id="CLU_004485_3_2_2"/>
<sequence length="248" mass="27320">MVRLLYQEDSYVKEFEATVTRVDQNKIYLDATAFHPGPSGGLDADTGLLVLPSGSTVRVVNVIEDGDDVAHITEAPVQLSPGDKVKGVLDWERRYSMMRLHTASHVLAAVLYNKYGAKITGGHIKPDEAQDDFDLSGVENWRQAILTAVDEANNVLSRCIDVKVYWLERDRALQIPGIVKLAGRLPPAVDKLRIVEIPGVDIQADGAPHVKNTCEVGHIEVVSVENRGKTRKRVYYRLSQVPAGARTA</sequence>
<evidence type="ECO:0000256" key="4">
    <source>
        <dbReference type="ARBA" id="ARBA00022723"/>
    </source>
</evidence>
<keyword evidence="7" id="KW-0030">Aminoacyl-tRNA synthetase</keyword>
<dbReference type="InterPro" id="IPR053424">
    <property type="entry name" value="Alanyl-tRNA_Edit-Domain"/>
</dbReference>
<evidence type="ECO:0000256" key="5">
    <source>
        <dbReference type="ARBA" id="ARBA00022833"/>
    </source>
</evidence>
<dbReference type="KEGG" id="asc:ASAC_0365"/>
<accession>D9Q0D4</accession>
<dbReference type="RefSeq" id="WP_013266284.1">
    <property type="nucleotide sequence ID" value="NC_014374.1"/>
</dbReference>
<keyword evidence="5" id="KW-0862">Zinc</keyword>
<dbReference type="STRING" id="666510.ASAC_0365"/>
<keyword evidence="7" id="KW-0436">Ligase</keyword>
<dbReference type="GO" id="GO:0002161">
    <property type="term" value="F:aminoacyl-tRNA deacylase activity"/>
    <property type="evidence" value="ECO:0007669"/>
    <property type="project" value="UniProtKB-ARBA"/>
</dbReference>
<gene>
    <name evidence="7" type="ordered locus">ASAC_0365</name>
</gene>
<dbReference type="Proteomes" id="UP000000346">
    <property type="component" value="Chromosome"/>
</dbReference>
<name>D9Q0D4_ACIS3</name>
<dbReference type="GeneID" id="9498589"/>
<dbReference type="InterPro" id="IPR009000">
    <property type="entry name" value="Transl_B-barrel_sf"/>
</dbReference>
<dbReference type="InterPro" id="IPR051335">
    <property type="entry name" value="Alanyl-tRNA_Editing_Enzymes"/>
</dbReference>
<dbReference type="GO" id="GO:0003676">
    <property type="term" value="F:nucleic acid binding"/>
    <property type="evidence" value="ECO:0007669"/>
    <property type="project" value="InterPro"/>
</dbReference>
<dbReference type="PANTHER" id="PTHR43462">
    <property type="entry name" value="ALANYL-TRNA EDITING PROTEIN"/>
    <property type="match status" value="1"/>
</dbReference>
<evidence type="ECO:0000313" key="8">
    <source>
        <dbReference type="Proteomes" id="UP000000346"/>
    </source>
</evidence>
<keyword evidence="4" id="KW-0479">Metal-binding</keyword>
<feature type="domain" description="Alanyl-transfer RNA synthetases family profile" evidence="6">
    <location>
        <begin position="1"/>
        <end position="234"/>
    </location>
</feature>
<dbReference type="NCBIfam" id="NF040865">
    <property type="entry name" value="a_tRNA_ed_AlaXM"/>
    <property type="match status" value="1"/>
</dbReference>
<proteinExistence type="predicted"/>
<evidence type="ECO:0000313" key="7">
    <source>
        <dbReference type="EMBL" id="ADL18772.1"/>
    </source>
</evidence>
<dbReference type="GO" id="GO:0046872">
    <property type="term" value="F:metal ion binding"/>
    <property type="evidence" value="ECO:0007669"/>
    <property type="project" value="UniProtKB-KW"/>
</dbReference>
<keyword evidence="3" id="KW-0963">Cytoplasm</keyword>
<protein>
    <submittedName>
        <fullName evidence="7">Threonyl/alanyl tRNA synthetase, SAD</fullName>
    </submittedName>
</protein>
<dbReference type="SUPFAM" id="SSF50447">
    <property type="entry name" value="Translation proteins"/>
    <property type="match status" value="1"/>
</dbReference>
<dbReference type="PROSITE" id="PS50860">
    <property type="entry name" value="AA_TRNA_LIGASE_II_ALA"/>
    <property type="match status" value="1"/>
</dbReference>
<dbReference type="eggNOG" id="arCOG01254">
    <property type="taxonomic scope" value="Archaea"/>
</dbReference>
<dbReference type="InParanoid" id="D9Q0D4"/>
<evidence type="ECO:0000256" key="3">
    <source>
        <dbReference type="ARBA" id="ARBA00022490"/>
    </source>
</evidence>
<dbReference type="SMART" id="SM00863">
    <property type="entry name" value="tRNA_SAD"/>
    <property type="match status" value="1"/>
</dbReference>
<dbReference type="GO" id="GO:0005524">
    <property type="term" value="F:ATP binding"/>
    <property type="evidence" value="ECO:0007669"/>
    <property type="project" value="InterPro"/>
</dbReference>
<dbReference type="OrthoDB" id="11392at2157"/>
<reference evidence="7 8" key="1">
    <citation type="journal article" date="2010" name="Appl. Environ. Microbiol.">
        <title>The genome sequence of the crenarchaeon Acidilobus saccharovorans supports a new order, Acidilobales, and suggests an important ecological role in terrestrial acidic hot springs.</title>
        <authorList>
            <person name="Mardanov A.V."/>
            <person name="Svetlitchnyi V.A."/>
            <person name="Beletsky A.V."/>
            <person name="Prokofeva M.I."/>
            <person name="Bonch-Osmolovskaya E.A."/>
            <person name="Ravin N.V."/>
            <person name="Skryabin K.G."/>
        </authorList>
    </citation>
    <scope>NUCLEOTIDE SEQUENCE [LARGE SCALE GENOMIC DNA]</scope>
    <source>
        <strain evidence="8">DSM 16705 / JCM 18335 / VKM B-2471 / 345-15</strain>
    </source>
</reference>
<dbReference type="EMBL" id="CP001742">
    <property type="protein sequence ID" value="ADL18772.1"/>
    <property type="molecule type" value="Genomic_DNA"/>
</dbReference>
<evidence type="ECO:0000256" key="2">
    <source>
        <dbReference type="ARBA" id="ARBA00004496"/>
    </source>
</evidence>
<dbReference type="GO" id="GO:0005737">
    <property type="term" value="C:cytoplasm"/>
    <property type="evidence" value="ECO:0007669"/>
    <property type="project" value="UniProtKB-SubCell"/>
</dbReference>
<organism evidence="7 8">
    <name type="scientific">Acidilobus saccharovorans (strain DSM 16705 / JCM 18335 / VKM B-2471 / 345-15)</name>
    <dbReference type="NCBI Taxonomy" id="666510"/>
    <lineage>
        <taxon>Archaea</taxon>
        <taxon>Thermoproteota</taxon>
        <taxon>Thermoprotei</taxon>
        <taxon>Acidilobales</taxon>
        <taxon>Acidilobaceae</taxon>
        <taxon>Acidilobus</taxon>
    </lineage>
</organism>
<dbReference type="FunCoup" id="D9Q0D4">
    <property type="interactions" value="70"/>
</dbReference>
<dbReference type="Pfam" id="PF01411">
    <property type="entry name" value="tRNA-synt_2c"/>
    <property type="match status" value="1"/>
</dbReference>
<comment type="cofactor">
    <cofactor evidence="1">
        <name>Zn(2+)</name>
        <dbReference type="ChEBI" id="CHEBI:29105"/>
    </cofactor>
</comment>
<dbReference type="GO" id="GO:0006419">
    <property type="term" value="P:alanyl-tRNA aminoacylation"/>
    <property type="evidence" value="ECO:0007669"/>
    <property type="project" value="InterPro"/>
</dbReference>
<dbReference type="InterPro" id="IPR018163">
    <property type="entry name" value="Thr/Ala-tRNA-synth_IIc_edit"/>
</dbReference>
<evidence type="ECO:0000259" key="6">
    <source>
        <dbReference type="PROSITE" id="PS50860"/>
    </source>
</evidence>
<dbReference type="Gene3D" id="2.40.30.130">
    <property type="match status" value="1"/>
</dbReference>
<dbReference type="AlphaFoldDB" id="D9Q0D4"/>
<dbReference type="InterPro" id="IPR012947">
    <property type="entry name" value="tRNA_SAD"/>
</dbReference>
<dbReference type="InterPro" id="IPR018164">
    <property type="entry name" value="Ala-tRNA-synth_IIc_N"/>
</dbReference>
<dbReference type="PANTHER" id="PTHR43462:SF1">
    <property type="entry name" value="ALANYL-TRNA EDITING PROTEIN AARSD1"/>
    <property type="match status" value="1"/>
</dbReference>
<comment type="subcellular location">
    <subcellularLocation>
        <location evidence="2">Cytoplasm</location>
    </subcellularLocation>
</comment>
<dbReference type="SUPFAM" id="SSF55186">
    <property type="entry name" value="ThrRS/AlaRS common domain"/>
    <property type="match status" value="1"/>
</dbReference>
<dbReference type="Gene3D" id="3.30.980.10">
    <property type="entry name" value="Threonyl-trna Synthetase, Chain A, domain 2"/>
    <property type="match status" value="1"/>
</dbReference>
<dbReference type="GO" id="GO:0004813">
    <property type="term" value="F:alanine-tRNA ligase activity"/>
    <property type="evidence" value="ECO:0007669"/>
    <property type="project" value="InterPro"/>
</dbReference>
<dbReference type="Pfam" id="PF07973">
    <property type="entry name" value="tRNA_SAD"/>
    <property type="match status" value="1"/>
</dbReference>